<evidence type="ECO:0000256" key="1">
    <source>
        <dbReference type="ARBA" id="ARBA00004141"/>
    </source>
</evidence>
<dbReference type="GO" id="GO:0010256">
    <property type="term" value="P:endomembrane system organization"/>
    <property type="evidence" value="ECO:0007669"/>
    <property type="project" value="TreeGrafter"/>
</dbReference>
<dbReference type="AlphaFoldDB" id="A0A7S0YH77"/>
<dbReference type="EMBL" id="HBFM01010557">
    <property type="protein sequence ID" value="CAD8770307.1"/>
    <property type="molecule type" value="Transcribed_RNA"/>
</dbReference>
<keyword evidence="3 7" id="KW-0812">Transmembrane</keyword>
<proteinExistence type="inferred from homology"/>
<dbReference type="GO" id="GO:0005737">
    <property type="term" value="C:cytoplasm"/>
    <property type="evidence" value="ECO:0007669"/>
    <property type="project" value="UniProtKB-ARBA"/>
</dbReference>
<sequence length="332" mass="36923">MDTISRISIYFPTRTITVFQILSNMIINDTSQCVQQERNLVIAIISLMAVAVFLSSFTDTFTSKNGQKYTVFLAPFYGPICFSLPSEEDKDHLYEFYFFKGRDLAHGFMATIAFTLISIFMNPVCMCLFPSHHNDGTSSFDSSIIRTIPIVVSLIIALMMICLGPPRQLIGFQNVPETAPLPTQNINRSMRADQENPVFLPRMSNNDVPLDPGMPQKERFYPSSELVASRDFIMASREGLIPQSPPIKELYARDDAMVASGVRDNGVASVYSSVPFTNSSISNSGAPRLTNLRQSQQRERLGAIVDGGAYHDKTALRQSRSSQGATSQQEET</sequence>
<reference evidence="8" key="1">
    <citation type="submission" date="2021-01" db="EMBL/GenBank/DDBJ databases">
        <authorList>
            <person name="Corre E."/>
            <person name="Pelletier E."/>
            <person name="Niang G."/>
            <person name="Scheremetjew M."/>
            <person name="Finn R."/>
            <person name="Kale V."/>
            <person name="Holt S."/>
            <person name="Cochrane G."/>
            <person name="Meng A."/>
            <person name="Brown T."/>
            <person name="Cohen L."/>
        </authorList>
    </citation>
    <scope>NUCLEOTIDE SEQUENCE</scope>
    <source>
        <strain evidence="8">SAG 63-3</strain>
    </source>
</reference>
<dbReference type="GO" id="GO:0016020">
    <property type="term" value="C:membrane"/>
    <property type="evidence" value="ECO:0007669"/>
    <property type="project" value="UniProtKB-SubCell"/>
</dbReference>
<comment type="subcellular location">
    <subcellularLocation>
        <location evidence="1">Membrane</location>
        <topology evidence="1">Multi-pass membrane protein</topology>
    </subcellularLocation>
</comment>
<evidence type="ECO:0000256" key="6">
    <source>
        <dbReference type="SAM" id="MobiDB-lite"/>
    </source>
</evidence>
<organism evidence="8">
    <name type="scientific">Polytomella parva</name>
    <dbReference type="NCBI Taxonomy" id="51329"/>
    <lineage>
        <taxon>Eukaryota</taxon>
        <taxon>Viridiplantae</taxon>
        <taxon>Chlorophyta</taxon>
        <taxon>core chlorophytes</taxon>
        <taxon>Chlorophyceae</taxon>
        <taxon>CS clade</taxon>
        <taxon>Chlamydomonadales</taxon>
        <taxon>Chlamydomonadaceae</taxon>
        <taxon>Polytomella</taxon>
    </lineage>
</organism>
<name>A0A7S0YH77_9CHLO</name>
<protein>
    <submittedName>
        <fullName evidence="8">Uncharacterized protein</fullName>
    </submittedName>
</protein>
<comment type="similarity">
    <text evidence="2">Belongs to the plant DMP1 protein family.</text>
</comment>
<keyword evidence="5 7" id="KW-0472">Membrane</keyword>
<evidence type="ECO:0000256" key="2">
    <source>
        <dbReference type="ARBA" id="ARBA00008707"/>
    </source>
</evidence>
<accession>A0A7S0YH77</accession>
<evidence type="ECO:0000256" key="3">
    <source>
        <dbReference type="ARBA" id="ARBA00022692"/>
    </source>
</evidence>
<dbReference type="PANTHER" id="PTHR31621:SF37">
    <property type="entry name" value="OS01G0882400 PROTEIN"/>
    <property type="match status" value="1"/>
</dbReference>
<dbReference type="PANTHER" id="PTHR31621">
    <property type="entry name" value="PROTEIN DMP3"/>
    <property type="match status" value="1"/>
</dbReference>
<gene>
    <name evidence="8" type="ORF">PPAR00522_LOCUS6708</name>
</gene>
<feature type="transmembrane region" description="Helical" evidence="7">
    <location>
        <begin position="143"/>
        <end position="163"/>
    </location>
</feature>
<dbReference type="InterPro" id="IPR007770">
    <property type="entry name" value="DMP"/>
</dbReference>
<evidence type="ECO:0000256" key="5">
    <source>
        <dbReference type="ARBA" id="ARBA00023136"/>
    </source>
</evidence>
<feature type="region of interest" description="Disordered" evidence="6">
    <location>
        <begin position="309"/>
        <end position="332"/>
    </location>
</feature>
<evidence type="ECO:0000256" key="4">
    <source>
        <dbReference type="ARBA" id="ARBA00022989"/>
    </source>
</evidence>
<dbReference type="Pfam" id="PF05078">
    <property type="entry name" value="DUF679"/>
    <property type="match status" value="1"/>
</dbReference>
<evidence type="ECO:0000256" key="7">
    <source>
        <dbReference type="SAM" id="Phobius"/>
    </source>
</evidence>
<feature type="transmembrane region" description="Helical" evidence="7">
    <location>
        <begin position="40"/>
        <end position="57"/>
    </location>
</feature>
<evidence type="ECO:0000313" key="8">
    <source>
        <dbReference type="EMBL" id="CAD8770307.1"/>
    </source>
</evidence>
<keyword evidence="4 7" id="KW-1133">Transmembrane helix</keyword>
<feature type="compositionally biased region" description="Polar residues" evidence="6">
    <location>
        <begin position="316"/>
        <end position="332"/>
    </location>
</feature>
<feature type="transmembrane region" description="Helical" evidence="7">
    <location>
        <begin position="107"/>
        <end position="131"/>
    </location>
</feature>